<keyword evidence="5" id="KW-1185">Reference proteome</keyword>
<protein>
    <submittedName>
        <fullName evidence="4">Uncharacterized protein DUF4124</fullName>
    </submittedName>
</protein>
<feature type="domain" description="DUF4124" evidence="3">
    <location>
        <begin position="34"/>
        <end position="87"/>
    </location>
</feature>
<accession>A0A369AUA0</accession>
<proteinExistence type="predicted"/>
<organism evidence="4 5">
    <name type="scientific">Extensimonas vulgaris</name>
    <dbReference type="NCBI Taxonomy" id="1031594"/>
    <lineage>
        <taxon>Bacteria</taxon>
        <taxon>Pseudomonadati</taxon>
        <taxon>Pseudomonadota</taxon>
        <taxon>Betaproteobacteria</taxon>
        <taxon>Burkholderiales</taxon>
        <taxon>Comamonadaceae</taxon>
        <taxon>Extensimonas</taxon>
    </lineage>
</organism>
<dbReference type="InterPro" id="IPR025392">
    <property type="entry name" value="DUF4124"/>
</dbReference>
<comment type="caution">
    <text evidence="4">The sequence shown here is derived from an EMBL/GenBank/DDBJ whole genome shotgun (WGS) entry which is preliminary data.</text>
</comment>
<reference evidence="4 5" key="1">
    <citation type="submission" date="2018-07" db="EMBL/GenBank/DDBJ databases">
        <title>Genomic Encyclopedia of Type Strains, Phase IV (KMG-IV): sequencing the most valuable type-strain genomes for metagenomic binning, comparative biology and taxonomic classification.</title>
        <authorList>
            <person name="Goeker M."/>
        </authorList>
    </citation>
    <scope>NUCLEOTIDE SEQUENCE [LARGE SCALE GENOMIC DNA]</scope>
    <source>
        <strain evidence="4 5">DSM 100911</strain>
    </source>
</reference>
<evidence type="ECO:0000313" key="4">
    <source>
        <dbReference type="EMBL" id="RCX11807.1"/>
    </source>
</evidence>
<feature type="signal peptide" evidence="2">
    <location>
        <begin position="1"/>
        <end position="42"/>
    </location>
</feature>
<gene>
    <name evidence="4" type="ORF">DFR45_101337</name>
</gene>
<dbReference type="Pfam" id="PF13511">
    <property type="entry name" value="DUF4124"/>
    <property type="match status" value="1"/>
</dbReference>
<dbReference type="EMBL" id="QPJU01000001">
    <property type="protein sequence ID" value="RCX11807.1"/>
    <property type="molecule type" value="Genomic_DNA"/>
</dbReference>
<sequence length="246" mass="26764">MPAAHLSPPLPQPRAVAAAPMGRLAFALVCATHLLSPSALHAQVLRCTDARTGAVTYTNDACPSGSSVREVEPRKTPEEIARERAQAAEALQRKQQQLQAESAAQAQEERQKALEERERKRAAQAAQPSAHDYAHSAACARSRRNLDVLASSLGSTYEDQARLEAAQRQMDLDCLGPEGYAEVEKARALRSEPSVPPVIVVPQRRPGYRPNHPEPSPTPPQKPGGAFQCDVFRCWDGKGNVYPVPR</sequence>
<evidence type="ECO:0000259" key="3">
    <source>
        <dbReference type="Pfam" id="PF13511"/>
    </source>
</evidence>
<feature type="region of interest" description="Disordered" evidence="1">
    <location>
        <begin position="186"/>
        <end position="225"/>
    </location>
</feature>
<dbReference type="AlphaFoldDB" id="A0A369AUA0"/>
<feature type="region of interest" description="Disordered" evidence="1">
    <location>
        <begin position="91"/>
        <end position="133"/>
    </location>
</feature>
<keyword evidence="2" id="KW-0732">Signal</keyword>
<evidence type="ECO:0000256" key="1">
    <source>
        <dbReference type="SAM" id="MobiDB-lite"/>
    </source>
</evidence>
<feature type="compositionally biased region" description="Basic and acidic residues" evidence="1">
    <location>
        <begin position="107"/>
        <end position="121"/>
    </location>
</feature>
<dbReference type="Proteomes" id="UP000252174">
    <property type="component" value="Unassembled WGS sequence"/>
</dbReference>
<evidence type="ECO:0000313" key="5">
    <source>
        <dbReference type="Proteomes" id="UP000252174"/>
    </source>
</evidence>
<evidence type="ECO:0000256" key="2">
    <source>
        <dbReference type="SAM" id="SignalP"/>
    </source>
</evidence>
<feature type="compositionally biased region" description="Pro residues" evidence="1">
    <location>
        <begin position="213"/>
        <end position="222"/>
    </location>
</feature>
<feature type="compositionally biased region" description="Low complexity" evidence="1">
    <location>
        <begin position="91"/>
        <end position="106"/>
    </location>
</feature>
<name>A0A369AUA0_9BURK</name>
<feature type="chain" id="PRO_5017033780" evidence="2">
    <location>
        <begin position="43"/>
        <end position="246"/>
    </location>
</feature>